<dbReference type="AlphaFoldDB" id="A0AAP6EKB9"/>
<dbReference type="GeneID" id="69805538"/>
<evidence type="ECO:0000256" key="1">
    <source>
        <dbReference type="ARBA" id="ARBA00004651"/>
    </source>
</evidence>
<dbReference type="EMBL" id="JARAWP010000028">
    <property type="protein sequence ID" value="MDX3023700.1"/>
    <property type="molecule type" value="Genomic_DNA"/>
</dbReference>
<dbReference type="EMBL" id="JARAWC010000041">
    <property type="protein sequence ID" value="MDX2965435.1"/>
    <property type="molecule type" value="Genomic_DNA"/>
</dbReference>
<gene>
    <name evidence="9" type="ORF">PV399_37850</name>
    <name evidence="10" type="ORF">PV666_38380</name>
</gene>
<dbReference type="InterPro" id="IPR050250">
    <property type="entry name" value="Macrolide_Exporter_MacB"/>
</dbReference>
<dbReference type="PANTHER" id="PTHR30572:SF4">
    <property type="entry name" value="ABC TRANSPORTER PERMEASE YTRF"/>
    <property type="match status" value="1"/>
</dbReference>
<feature type="transmembrane region" description="Helical" evidence="7">
    <location>
        <begin position="291"/>
        <end position="314"/>
    </location>
</feature>
<keyword evidence="11" id="KW-1185">Reference proteome</keyword>
<proteinExistence type="inferred from homology"/>
<dbReference type="Pfam" id="PF02687">
    <property type="entry name" value="FtsX"/>
    <property type="match status" value="2"/>
</dbReference>
<evidence type="ECO:0000256" key="2">
    <source>
        <dbReference type="ARBA" id="ARBA00022475"/>
    </source>
</evidence>
<feature type="transmembrane region" description="Helical" evidence="7">
    <location>
        <begin position="679"/>
        <end position="703"/>
    </location>
</feature>
<evidence type="ECO:0000256" key="3">
    <source>
        <dbReference type="ARBA" id="ARBA00022692"/>
    </source>
</evidence>
<feature type="domain" description="ABC3 transporter permease C-terminal" evidence="8">
    <location>
        <begin position="243"/>
        <end position="362"/>
    </location>
</feature>
<dbReference type="GO" id="GO:0005886">
    <property type="term" value="C:plasma membrane"/>
    <property type="evidence" value="ECO:0007669"/>
    <property type="project" value="UniProtKB-SubCell"/>
</dbReference>
<evidence type="ECO:0000313" key="9">
    <source>
        <dbReference type="EMBL" id="MDX2965435.1"/>
    </source>
</evidence>
<reference evidence="9 11" key="1">
    <citation type="journal article" date="2023" name="Microb. Genom.">
        <title>Mesoterricola silvestris gen. nov., sp. nov., Mesoterricola sediminis sp. nov., Geothrix oryzae sp. nov., Geothrix edaphica sp. nov., Geothrix rubra sp. nov., and Geothrix limicola sp. nov., six novel members of Acidobacteriota isolated from soils.</title>
        <authorList>
            <person name="Weisberg A.J."/>
            <person name="Pearce E."/>
            <person name="Kramer C.G."/>
            <person name="Chang J.H."/>
            <person name="Clarke C.R."/>
        </authorList>
    </citation>
    <scope>NUCLEOTIDE SEQUENCE</scope>
    <source>
        <strain evidence="10 11">NB05-1H</strain>
        <strain evidence="9">NRRL_B-16521</strain>
    </source>
</reference>
<feature type="transmembrane region" description="Helical" evidence="7">
    <location>
        <begin position="413"/>
        <end position="432"/>
    </location>
</feature>
<dbReference type="RefSeq" id="WP_010354977.1">
    <property type="nucleotide sequence ID" value="NZ_BCMK01000033.1"/>
</dbReference>
<feature type="domain" description="ABC3 transporter permease C-terminal" evidence="8">
    <location>
        <begin position="683"/>
        <end position="794"/>
    </location>
</feature>
<dbReference type="PANTHER" id="PTHR30572">
    <property type="entry name" value="MEMBRANE COMPONENT OF TRANSPORTER-RELATED"/>
    <property type="match status" value="1"/>
</dbReference>
<evidence type="ECO:0000313" key="12">
    <source>
        <dbReference type="Proteomes" id="UP001282288"/>
    </source>
</evidence>
<evidence type="ECO:0000259" key="8">
    <source>
        <dbReference type="Pfam" id="PF02687"/>
    </source>
</evidence>
<feature type="transmembrane region" description="Helical" evidence="7">
    <location>
        <begin position="771"/>
        <end position="795"/>
    </location>
</feature>
<dbReference type="Proteomes" id="UP001282288">
    <property type="component" value="Unassembled WGS sequence"/>
</dbReference>
<keyword evidence="5 7" id="KW-0472">Membrane</keyword>
<organism evidence="9 12">
    <name type="scientific">Streptomyces acidiscabies</name>
    <dbReference type="NCBI Taxonomy" id="42234"/>
    <lineage>
        <taxon>Bacteria</taxon>
        <taxon>Bacillati</taxon>
        <taxon>Actinomycetota</taxon>
        <taxon>Actinomycetes</taxon>
        <taxon>Kitasatosporales</taxon>
        <taxon>Streptomycetaceae</taxon>
        <taxon>Streptomyces</taxon>
    </lineage>
</organism>
<feature type="transmembrane region" description="Helical" evidence="7">
    <location>
        <begin position="383"/>
        <end position="401"/>
    </location>
</feature>
<dbReference type="InterPro" id="IPR003838">
    <property type="entry name" value="ABC3_permease_C"/>
</dbReference>
<feature type="transmembrane region" description="Helical" evidence="7">
    <location>
        <begin position="238"/>
        <end position="264"/>
    </location>
</feature>
<keyword evidence="2" id="KW-1003">Cell membrane</keyword>
<protein>
    <submittedName>
        <fullName evidence="9">ABC transporter permease</fullName>
    </submittedName>
</protein>
<keyword evidence="4 7" id="KW-1133">Transmembrane helix</keyword>
<comment type="similarity">
    <text evidence="6">Belongs to the ABC-4 integral membrane protein family.</text>
</comment>
<feature type="transmembrane region" description="Helical" evidence="7">
    <location>
        <begin position="468"/>
        <end position="489"/>
    </location>
</feature>
<dbReference type="GO" id="GO:0022857">
    <property type="term" value="F:transmembrane transporter activity"/>
    <property type="evidence" value="ECO:0007669"/>
    <property type="project" value="TreeGrafter"/>
</dbReference>
<feature type="transmembrane region" description="Helical" evidence="7">
    <location>
        <begin position="724"/>
        <end position="751"/>
    </location>
</feature>
<evidence type="ECO:0000256" key="6">
    <source>
        <dbReference type="ARBA" id="ARBA00038076"/>
    </source>
</evidence>
<name>A0AAP6EKB9_9ACTN</name>
<evidence type="ECO:0000256" key="7">
    <source>
        <dbReference type="SAM" id="Phobius"/>
    </source>
</evidence>
<comment type="caution">
    <text evidence="9">The sequence shown here is derived from an EMBL/GenBank/DDBJ whole genome shotgun (WGS) entry which is preliminary data.</text>
</comment>
<evidence type="ECO:0000256" key="4">
    <source>
        <dbReference type="ARBA" id="ARBA00022989"/>
    </source>
</evidence>
<evidence type="ECO:0000313" key="11">
    <source>
        <dbReference type="Proteomes" id="UP001272987"/>
    </source>
</evidence>
<comment type="subcellular location">
    <subcellularLocation>
        <location evidence="1">Cell membrane</location>
        <topology evidence="1">Multi-pass membrane protein</topology>
    </subcellularLocation>
</comment>
<feature type="transmembrane region" description="Helical" evidence="7">
    <location>
        <begin position="334"/>
        <end position="356"/>
    </location>
</feature>
<evidence type="ECO:0000256" key="5">
    <source>
        <dbReference type="ARBA" id="ARBA00023136"/>
    </source>
</evidence>
<sequence length="801" mass="82845">MLSLTLSGLRTRWMTFLGAFIALTPAVALLVVMGQALAATLQAPAPVPERFASAPVVVRAQDTLRVPTPTGVRTAELATPHPLSAETLTALRTVGRVTEDRSFPVPVTGGPTDLVGHPWPTARFASYRLNEGHPPQSSREVVATGGWTALGSQLRTPHGSFKVVGIAEDLGFERAVFFTDTQATALAPQTVQAVVEADATAVRAALAGTDVQVLTGAARAEADPDADRQAEQLTGLNALFGTAGGVTAFVSVFVVASTFAFTVAQRRREFGLLRMAGATPGQVRRTVLAEALLIGALASAAGCALGAYAAPYAGALVVDAGLAPAWFAVGGRTWPYHVAFWTGLTVALSGAVAASWRAGRTAPSQALREASVDTDTLPRGRRLCGAALLLTAVATLAYALLTDPGDLLHRKTYISRPMLLITAVALLSPALIRPLVRLLSWPATRFRGVVGLLARENASTALRRTASLAAPVLVAVALSGSLLGAPATLAEARAREARQQTAADFVALPSDPASVARLRDVPGADVSASSPTVLHTLEDGVALVKSEARAVDPALLSATARLPVTAGRITDLDDRSIVVTEEWARHRVGDEVRVWLADGTPRTLRIAAVLAVGTGAGGAYVTPANAPGAKTDRVDVRVRAGADRAVVESALRAVDGVRLLTKDQWVTASRPASNRAARVGVFLVLGIAVLYTAVALVNTLLMAASDRGRELRSLRLTGATRAQLLRLTALEALIVVIAGAFLGLLVTLVDLSGMSAALGLLSAPPALSPPWTALGATTAVCALLAVAASTAALAARSDQKP</sequence>
<accession>A0AAP6EKB9</accession>
<dbReference type="Proteomes" id="UP001272987">
    <property type="component" value="Unassembled WGS sequence"/>
</dbReference>
<evidence type="ECO:0000313" key="10">
    <source>
        <dbReference type="EMBL" id="MDX3023700.1"/>
    </source>
</evidence>
<keyword evidence="3 7" id="KW-0812">Transmembrane</keyword>